<evidence type="ECO:0000313" key="5">
    <source>
        <dbReference type="EMBL" id="SMC26933.1"/>
    </source>
</evidence>
<dbReference type="Gene3D" id="3.40.50.300">
    <property type="entry name" value="P-loop containing nucleotide triphosphate hydrolases"/>
    <property type="match status" value="1"/>
</dbReference>
<dbReference type="FunFam" id="3.40.50.300:FF:000134">
    <property type="entry name" value="Iron-enterobactin ABC transporter ATP-binding protein"/>
    <property type="match status" value="1"/>
</dbReference>
<keyword evidence="1" id="KW-0813">Transport</keyword>
<evidence type="ECO:0000256" key="1">
    <source>
        <dbReference type="ARBA" id="ARBA00022448"/>
    </source>
</evidence>
<dbReference type="SUPFAM" id="SSF52540">
    <property type="entry name" value="P-loop containing nucleoside triphosphate hydrolases"/>
    <property type="match status" value="1"/>
</dbReference>
<dbReference type="InterPro" id="IPR003439">
    <property type="entry name" value="ABC_transporter-like_ATP-bd"/>
</dbReference>
<evidence type="ECO:0000313" key="6">
    <source>
        <dbReference type="Proteomes" id="UP000192468"/>
    </source>
</evidence>
<feature type="domain" description="ABC transporter" evidence="4">
    <location>
        <begin position="14"/>
        <end position="247"/>
    </location>
</feature>
<dbReference type="AlphaFoldDB" id="A0A1W1XSK3"/>
<evidence type="ECO:0000256" key="2">
    <source>
        <dbReference type="ARBA" id="ARBA00022741"/>
    </source>
</evidence>
<organism evidence="5 6">
    <name type="scientific">Clostridium acidisoli DSM 12555</name>
    <dbReference type="NCBI Taxonomy" id="1121291"/>
    <lineage>
        <taxon>Bacteria</taxon>
        <taxon>Bacillati</taxon>
        <taxon>Bacillota</taxon>
        <taxon>Clostridia</taxon>
        <taxon>Eubacteriales</taxon>
        <taxon>Clostridiaceae</taxon>
        <taxon>Clostridium</taxon>
    </lineage>
</organism>
<dbReference type="GO" id="GO:0005524">
    <property type="term" value="F:ATP binding"/>
    <property type="evidence" value="ECO:0007669"/>
    <property type="project" value="UniProtKB-KW"/>
</dbReference>
<proteinExistence type="predicted"/>
<evidence type="ECO:0000259" key="4">
    <source>
        <dbReference type="PROSITE" id="PS50893"/>
    </source>
</evidence>
<dbReference type="InterPro" id="IPR050153">
    <property type="entry name" value="Metal_Ion_Import_ABC"/>
</dbReference>
<dbReference type="CDD" id="cd03235">
    <property type="entry name" value="ABC_Metallic_Cations"/>
    <property type="match status" value="1"/>
</dbReference>
<dbReference type="PANTHER" id="PTHR42734">
    <property type="entry name" value="METAL TRANSPORT SYSTEM ATP-BINDING PROTEIN TM_0124-RELATED"/>
    <property type="match status" value="1"/>
</dbReference>
<dbReference type="GO" id="GO:0016887">
    <property type="term" value="F:ATP hydrolysis activity"/>
    <property type="evidence" value="ECO:0007669"/>
    <property type="project" value="InterPro"/>
</dbReference>
<keyword evidence="3 5" id="KW-0067">ATP-binding</keyword>
<dbReference type="InterPro" id="IPR003593">
    <property type="entry name" value="AAA+_ATPase"/>
</dbReference>
<dbReference type="InterPro" id="IPR027417">
    <property type="entry name" value="P-loop_NTPase"/>
</dbReference>
<sequence>MMKSVKVINKSPILKLDNICVNFHEKQVLKDVNVEVNSGEFIGLIGSNGAGKSTLLKVILGILSQTKGSVSFSEETGKKTKRQIGYVPQKIFLDPNIPLRGRDLVALGLDGHRFGIPLPSKKRKKRVDEMLEAVDALAYADSPIGKLSGGEQQRLLIAQALLTEPKILLLDEPLSNLDIKSAYEVTKLVSKIGKEKGVAVILVAHDMNPLLGVMDKVLYLADGKAVMGKVSEVFRNDVLSNLYGYPVEVLHVNGRIMVVGGNDSSLNLDANVNYCVESGEIT</sequence>
<dbReference type="RefSeq" id="WP_242950572.1">
    <property type="nucleotide sequence ID" value="NZ_FWXH01000015.1"/>
</dbReference>
<name>A0A1W1XSK3_9CLOT</name>
<evidence type="ECO:0000256" key="3">
    <source>
        <dbReference type="ARBA" id="ARBA00022840"/>
    </source>
</evidence>
<keyword evidence="6" id="KW-1185">Reference proteome</keyword>
<dbReference type="EMBL" id="FWXH01000015">
    <property type="protein sequence ID" value="SMC26933.1"/>
    <property type="molecule type" value="Genomic_DNA"/>
</dbReference>
<dbReference type="PROSITE" id="PS50893">
    <property type="entry name" value="ABC_TRANSPORTER_2"/>
    <property type="match status" value="1"/>
</dbReference>
<gene>
    <name evidence="5" type="ORF">SAMN02745134_02989</name>
</gene>
<dbReference type="PROSITE" id="PS00211">
    <property type="entry name" value="ABC_TRANSPORTER_1"/>
    <property type="match status" value="1"/>
</dbReference>
<dbReference type="Proteomes" id="UP000192468">
    <property type="component" value="Unassembled WGS sequence"/>
</dbReference>
<dbReference type="Pfam" id="PF00005">
    <property type="entry name" value="ABC_tran"/>
    <property type="match status" value="1"/>
</dbReference>
<keyword evidence="2" id="KW-0547">Nucleotide-binding</keyword>
<dbReference type="STRING" id="1121291.SAMN02745134_02989"/>
<dbReference type="InterPro" id="IPR017871">
    <property type="entry name" value="ABC_transporter-like_CS"/>
</dbReference>
<accession>A0A1W1XSK3</accession>
<protein>
    <submittedName>
        <fullName evidence="5">Zinc/manganese transport system ATP-binding protein</fullName>
    </submittedName>
</protein>
<reference evidence="5 6" key="1">
    <citation type="submission" date="2017-04" db="EMBL/GenBank/DDBJ databases">
        <authorList>
            <person name="Afonso C.L."/>
            <person name="Miller P.J."/>
            <person name="Scott M.A."/>
            <person name="Spackman E."/>
            <person name="Goraichik I."/>
            <person name="Dimitrov K.M."/>
            <person name="Suarez D.L."/>
            <person name="Swayne D.E."/>
        </authorList>
    </citation>
    <scope>NUCLEOTIDE SEQUENCE [LARGE SCALE GENOMIC DNA]</scope>
    <source>
        <strain evidence="5 6">DSM 12555</strain>
    </source>
</reference>
<dbReference type="SMART" id="SM00382">
    <property type="entry name" value="AAA"/>
    <property type="match status" value="1"/>
</dbReference>